<dbReference type="Proteomes" id="UP000029445">
    <property type="component" value="Chromosome 10"/>
</dbReference>
<dbReference type="GO" id="GO:0016884">
    <property type="term" value="F:carbon-nitrogen ligase activity, with glutamine as amido-N-donor"/>
    <property type="evidence" value="ECO:0007669"/>
    <property type="project" value="UniProtKB-UniRule"/>
</dbReference>
<proteinExistence type="inferred from homology"/>
<dbReference type="STRING" id="294750.A0A095EN93"/>
<name>A0A095EN93_CRYD2</name>
<dbReference type="VEuPathDB" id="FungiDB:CNBG_4341"/>
<evidence type="ECO:0000256" key="1">
    <source>
        <dbReference type="RuleBase" id="RU365099"/>
    </source>
</evidence>
<protein>
    <recommendedName>
        <fullName evidence="1">Altered inheritance of mitochondria protein 41</fullName>
    </recommendedName>
</protein>
<dbReference type="Pfam" id="PF09424">
    <property type="entry name" value="YqeY"/>
    <property type="match status" value="1"/>
</dbReference>
<dbReference type="SUPFAM" id="SSF89095">
    <property type="entry name" value="GatB/YqeY motif"/>
    <property type="match status" value="1"/>
</dbReference>
<dbReference type="PANTHER" id="PTHR28055">
    <property type="entry name" value="ALTERED INHERITANCE OF MITOCHONDRIA PROTEIN 41, MITOCHONDRIAL"/>
    <property type="match status" value="1"/>
</dbReference>
<dbReference type="HOGENOM" id="CLU_1488948_0_0_1"/>
<comment type="similarity">
    <text evidence="1">Belongs to the AIM41 family.</text>
</comment>
<keyword evidence="1" id="KW-0496">Mitochondrion</keyword>
<reference evidence="2 3" key="2">
    <citation type="journal article" date="2018" name="Proc. Natl. Acad. Sci.">
        <title>RNAi is a critical determinant of centromere evolution in closely related fungi.</title>
        <authorList>
            <person name="Yadav V."/>
            <person name="Sun S."/>
            <person name="Billmyre R.B."/>
            <person name="Thimmappa B.C."/>
            <person name="Shea T."/>
            <person name="Lintner R."/>
            <person name="Bakkeren G."/>
            <person name="Cuomo C.A."/>
            <person name="Heitman J."/>
            <person name="Sanyal K."/>
        </authorList>
    </citation>
    <scope>NUCLEOTIDE SEQUENCE [LARGE SCALE GENOMIC DNA]</scope>
    <source>
        <strain evidence="2 3">R265</strain>
    </source>
</reference>
<accession>A0A095EN93</accession>
<dbReference type="AlphaFoldDB" id="A0A095EN93"/>
<keyword evidence="3" id="KW-1185">Reference proteome</keyword>
<dbReference type="InterPro" id="IPR019004">
    <property type="entry name" value="YqeY/Aim41"/>
</dbReference>
<dbReference type="OrthoDB" id="538640at2759"/>
<dbReference type="InterPro" id="IPR042184">
    <property type="entry name" value="YqeY/Aim41_N"/>
</dbReference>
<dbReference type="OMA" id="RWNSTGP"/>
<organism evidence="2 3">
    <name type="scientific">Cryptococcus deuterogattii (strain R265)</name>
    <name type="common">Cryptococcus gattii VGII (strain R265)</name>
    <dbReference type="NCBI Taxonomy" id="294750"/>
    <lineage>
        <taxon>Eukaryota</taxon>
        <taxon>Fungi</taxon>
        <taxon>Dikarya</taxon>
        <taxon>Basidiomycota</taxon>
        <taxon>Agaricomycotina</taxon>
        <taxon>Tremellomycetes</taxon>
        <taxon>Tremellales</taxon>
        <taxon>Cryptococcaceae</taxon>
        <taxon>Cryptococcus</taxon>
        <taxon>Cryptococcus gattii species complex</taxon>
    </lineage>
</organism>
<dbReference type="PANTHER" id="PTHR28055:SF1">
    <property type="entry name" value="ALTERED INHERITANCE OF MITOCHONDRIA PROTEIN 41, MITOCHONDRIAL"/>
    <property type="match status" value="1"/>
</dbReference>
<sequence>MFSQVFIRRSLHTSPRLLSTASALEVSFRNALKAAMKSKDRPAASCLKSILADVTNAAKSGPNPNEPATQESVISVLRKGIAQRTQAAESYAPSSPSAHPENHASLTNEISLLRSFLPAAPSEEVLQSIIKKTIESLPQDVRSSKGAAGKVLQALWEELGESKAAVDKKIVGKWVQEALKA</sequence>
<dbReference type="InterPro" id="IPR003789">
    <property type="entry name" value="Asn/Gln_tRNA_amidoTrase-B-like"/>
</dbReference>
<reference evidence="2 3" key="1">
    <citation type="journal article" date="2011" name="MBio">
        <title>Genome variation in Cryptococcus gattii, an emerging pathogen of immunocompetent hosts.</title>
        <authorList>
            <person name="D'Souza C.A."/>
            <person name="Kronstad J.W."/>
            <person name="Taylor G."/>
            <person name="Warren R."/>
            <person name="Yuen M."/>
            <person name="Hu G."/>
            <person name="Jung W.H."/>
            <person name="Sham A."/>
            <person name="Kidd S.E."/>
            <person name="Tangen K."/>
            <person name="Lee N."/>
            <person name="Zeilmaker T."/>
            <person name="Sawkins J."/>
            <person name="McVicker G."/>
            <person name="Shah S."/>
            <person name="Gnerre S."/>
            <person name="Griggs A."/>
            <person name="Zeng Q."/>
            <person name="Bartlett K."/>
            <person name="Li W."/>
            <person name="Wang X."/>
            <person name="Heitman J."/>
            <person name="Stajich J.E."/>
            <person name="Fraser J.A."/>
            <person name="Meyer W."/>
            <person name="Carter D."/>
            <person name="Schein J."/>
            <person name="Krzywinski M."/>
            <person name="Kwon-Chung K.J."/>
            <person name="Varma A."/>
            <person name="Wang J."/>
            <person name="Brunham R."/>
            <person name="Fyfe M."/>
            <person name="Ouellette B.F."/>
            <person name="Siddiqui A."/>
            <person name="Marra M."/>
            <person name="Jones S."/>
            <person name="Holt R."/>
            <person name="Birren B.W."/>
            <person name="Galagan J.E."/>
            <person name="Cuomo C.A."/>
        </authorList>
    </citation>
    <scope>NUCLEOTIDE SEQUENCE [LARGE SCALE GENOMIC DNA]</scope>
    <source>
        <strain evidence="2 3">R265</strain>
    </source>
</reference>
<dbReference type="Gene3D" id="1.10.1510.10">
    <property type="entry name" value="Uncharacterised protein YqeY/AIM41 PF09424, N-terminal domain"/>
    <property type="match status" value="1"/>
</dbReference>
<comment type="subcellular location">
    <subcellularLocation>
        <location evidence="1">Mitochondrion</location>
    </subcellularLocation>
</comment>
<evidence type="ECO:0000313" key="2">
    <source>
        <dbReference type="EMBL" id="KGB78503.1"/>
    </source>
</evidence>
<evidence type="ECO:0000313" key="3">
    <source>
        <dbReference type="Proteomes" id="UP000029445"/>
    </source>
</evidence>
<gene>
    <name evidence="1" type="primary">AIM41</name>
    <name evidence="2" type="ORF">CNBG_4341</name>
</gene>
<dbReference type="GO" id="GO:0005739">
    <property type="term" value="C:mitochondrion"/>
    <property type="evidence" value="ECO:0007669"/>
    <property type="project" value="UniProtKB-SubCell"/>
</dbReference>
<dbReference type="EMBL" id="CP025768">
    <property type="protein sequence ID" value="KGB78503.1"/>
    <property type="molecule type" value="Genomic_DNA"/>
</dbReference>